<accession>A0A0S2W485</accession>
<reference evidence="3" key="2">
    <citation type="submission" date="2015-04" db="EMBL/GenBank/DDBJ databases">
        <title>A butyrogenic pathway from the amino acid lysine in a human gut commensal.</title>
        <authorList>
            <person name="de Vos W.M."/>
            <person name="Bui N.T.P."/>
            <person name="Plugge C.M."/>
            <person name="Ritari J."/>
        </authorList>
    </citation>
    <scope>NUCLEOTIDE SEQUENCE [LARGE SCALE GENOMIC DNA]</scope>
    <source>
        <strain evidence="3">AF211</strain>
    </source>
</reference>
<dbReference type="KEGG" id="ibu:IB211_01568"/>
<dbReference type="Proteomes" id="UP000064844">
    <property type="component" value="Chromosome"/>
</dbReference>
<evidence type="ECO:0000313" key="3">
    <source>
        <dbReference type="Proteomes" id="UP000064844"/>
    </source>
</evidence>
<proteinExistence type="predicted"/>
<name>A0A0S2W485_9FIRM</name>
<evidence type="ECO:0000313" key="2">
    <source>
        <dbReference type="EMBL" id="ALP93959.1"/>
    </source>
</evidence>
<gene>
    <name evidence="2" type="ORF">IB211_01568</name>
</gene>
<keyword evidence="3" id="KW-1185">Reference proteome</keyword>
<protein>
    <submittedName>
        <fullName evidence="2">Uncharacterized protein</fullName>
    </submittedName>
</protein>
<evidence type="ECO:0000256" key="1">
    <source>
        <dbReference type="SAM" id="MobiDB-lite"/>
    </source>
</evidence>
<dbReference type="STRING" id="1297617.IB211_01568"/>
<organism evidence="2 3">
    <name type="scientific">Intestinimonas butyriciproducens</name>
    <dbReference type="NCBI Taxonomy" id="1297617"/>
    <lineage>
        <taxon>Bacteria</taxon>
        <taxon>Bacillati</taxon>
        <taxon>Bacillota</taxon>
        <taxon>Clostridia</taxon>
        <taxon>Eubacteriales</taxon>
        <taxon>Intestinimonas</taxon>
    </lineage>
</organism>
<feature type="region of interest" description="Disordered" evidence="1">
    <location>
        <begin position="1"/>
        <end position="25"/>
    </location>
</feature>
<sequence>MVRQRKADEAAGPAPGNEDNEAGCDFCPEKPCWPLSTEDIVS</sequence>
<reference evidence="2 3" key="1">
    <citation type="journal article" date="2015" name="Nat. Commun.">
        <title>Production of butyrate from lysine and the Amadori product fructoselysine by a human gut commensal.</title>
        <authorList>
            <person name="Bui T.P."/>
            <person name="Ritari J."/>
            <person name="Boeren S."/>
            <person name="de Waard P."/>
            <person name="Plugge C.M."/>
            <person name="de Vos W.M."/>
        </authorList>
    </citation>
    <scope>NUCLEOTIDE SEQUENCE [LARGE SCALE GENOMIC DNA]</scope>
    <source>
        <strain evidence="2 3">AF211</strain>
    </source>
</reference>
<dbReference type="AlphaFoldDB" id="A0A0S2W485"/>
<dbReference type="EMBL" id="CP011307">
    <property type="protein sequence ID" value="ALP93959.1"/>
    <property type="molecule type" value="Genomic_DNA"/>
</dbReference>